<proteinExistence type="predicted"/>
<accession>A0A9P6LRV3</accession>
<name>A0A9P6LRV3_9FUNG</name>
<feature type="non-terminal residue" evidence="1">
    <location>
        <position position="151"/>
    </location>
</feature>
<protein>
    <submittedName>
        <fullName evidence="1">Uncharacterized protein</fullName>
    </submittedName>
</protein>
<evidence type="ECO:0000313" key="1">
    <source>
        <dbReference type="EMBL" id="KAF9921380.1"/>
    </source>
</evidence>
<organism evidence="1 2">
    <name type="scientific">Modicella reniformis</name>
    <dbReference type="NCBI Taxonomy" id="1440133"/>
    <lineage>
        <taxon>Eukaryota</taxon>
        <taxon>Fungi</taxon>
        <taxon>Fungi incertae sedis</taxon>
        <taxon>Mucoromycota</taxon>
        <taxon>Mortierellomycotina</taxon>
        <taxon>Mortierellomycetes</taxon>
        <taxon>Mortierellales</taxon>
        <taxon>Mortierellaceae</taxon>
        <taxon>Modicella</taxon>
    </lineage>
</organism>
<dbReference type="AlphaFoldDB" id="A0A9P6LRV3"/>
<dbReference type="OrthoDB" id="2449352at2759"/>
<comment type="caution">
    <text evidence="1">The sequence shown here is derived from an EMBL/GenBank/DDBJ whole genome shotgun (WGS) entry which is preliminary data.</text>
</comment>
<sequence length="151" mass="16842">MTLGSITGCLRRTTTLTASEISIIRERLEAATDILNKTRIMIYKSLEFFILDTLRSPNEAGDSLDVILDKTHGDTLVRNLITLILNCAKAIQARALARSIYDDMCKELPDLKPFKGSQDIPLSIPQSELAREILSALRTHFGRLPETIVSK</sequence>
<gene>
    <name evidence="1" type="ORF">BGZ65_010399</name>
</gene>
<dbReference type="Proteomes" id="UP000749646">
    <property type="component" value="Unassembled WGS sequence"/>
</dbReference>
<reference evidence="1" key="1">
    <citation type="journal article" date="2020" name="Fungal Divers.">
        <title>Resolving the Mortierellaceae phylogeny through synthesis of multi-gene phylogenetics and phylogenomics.</title>
        <authorList>
            <person name="Vandepol N."/>
            <person name="Liber J."/>
            <person name="Desiro A."/>
            <person name="Na H."/>
            <person name="Kennedy M."/>
            <person name="Barry K."/>
            <person name="Grigoriev I.V."/>
            <person name="Miller A.N."/>
            <person name="O'Donnell K."/>
            <person name="Stajich J.E."/>
            <person name="Bonito G."/>
        </authorList>
    </citation>
    <scope>NUCLEOTIDE SEQUENCE</scope>
    <source>
        <strain evidence="1">MES-2147</strain>
    </source>
</reference>
<evidence type="ECO:0000313" key="2">
    <source>
        <dbReference type="Proteomes" id="UP000749646"/>
    </source>
</evidence>
<keyword evidence="2" id="KW-1185">Reference proteome</keyword>
<dbReference type="EMBL" id="JAAAHW010011041">
    <property type="protein sequence ID" value="KAF9921380.1"/>
    <property type="molecule type" value="Genomic_DNA"/>
</dbReference>